<proteinExistence type="predicted"/>
<dbReference type="RefSeq" id="WP_074223492.1">
    <property type="nucleotide sequence ID" value="NZ_FSRC01000001.1"/>
</dbReference>
<reference evidence="2" key="1">
    <citation type="submission" date="2016-11" db="EMBL/GenBank/DDBJ databases">
        <authorList>
            <person name="Varghese N."/>
            <person name="Submissions S."/>
        </authorList>
    </citation>
    <scope>NUCLEOTIDE SEQUENCE [LARGE SCALE GENOMIC DNA]</scope>
    <source>
        <strain evidence="2">DSM 15292</strain>
    </source>
</reference>
<dbReference type="STRING" id="226505.SAMN05444394_0767"/>
<evidence type="ECO:0000313" key="1">
    <source>
        <dbReference type="EMBL" id="SIN69006.1"/>
    </source>
</evidence>
<dbReference type="OrthoDB" id="2575320at2"/>
<protein>
    <submittedName>
        <fullName evidence="1">Uncharacterized protein</fullName>
    </submittedName>
</protein>
<accession>A0A1N6DE46</accession>
<sequence length="186" mass="21736">MNEPDQHPDLELWKDQQLLKKLHRLKLQFWDIFSQVAETIADEDLRAISLKHKSKKLSRGNDLLGMPYHVLDIIRNFDPETGLNIRVLNWFGNGLFLIILAGEKNYQKISSFLYENNFYFGTTESPWDYPGLILENQKIKSQHPEMIEPGSLNVWIKEIEVEGNNHEITTKIAEEIQLIVNYLSTI</sequence>
<organism evidence="1 2">
    <name type="scientific">Algoriphagus halophilus</name>
    <dbReference type="NCBI Taxonomy" id="226505"/>
    <lineage>
        <taxon>Bacteria</taxon>
        <taxon>Pseudomonadati</taxon>
        <taxon>Bacteroidota</taxon>
        <taxon>Cytophagia</taxon>
        <taxon>Cytophagales</taxon>
        <taxon>Cyclobacteriaceae</taxon>
        <taxon>Algoriphagus</taxon>
    </lineage>
</organism>
<evidence type="ECO:0000313" key="2">
    <source>
        <dbReference type="Proteomes" id="UP000185221"/>
    </source>
</evidence>
<name>A0A1N6DE46_9BACT</name>
<dbReference type="AlphaFoldDB" id="A0A1N6DE46"/>
<gene>
    <name evidence="1" type="ORF">SAMN05444394_0767</name>
</gene>
<dbReference type="EMBL" id="FSRC01000001">
    <property type="protein sequence ID" value="SIN69006.1"/>
    <property type="molecule type" value="Genomic_DNA"/>
</dbReference>
<dbReference type="Proteomes" id="UP000185221">
    <property type="component" value="Unassembled WGS sequence"/>
</dbReference>
<keyword evidence="2" id="KW-1185">Reference proteome</keyword>